<evidence type="ECO:0000313" key="1">
    <source>
        <dbReference type="EMBL" id="SNR42848.1"/>
    </source>
</evidence>
<proteinExistence type="predicted"/>
<dbReference type="RefSeq" id="WP_262494222.1">
    <property type="nucleotide sequence ID" value="NZ_FZNV01000002.1"/>
</dbReference>
<keyword evidence="2" id="KW-1185">Reference proteome</keyword>
<sequence length="889" mass="102147">MRIKLFFLILSFLSTGTIISQTKITGFIMDAFQKPIPYSSLLLQSQDSITVAYTYSNNSGFYELELDETGDFNLIVSMLGYEKLIQPISITKNTKNLKKDIELKEKLFELNEVIVNADLPIDIKKDTVVYKVKTFLRGNEVILEDLLKNLPGINVDSDGTIKFGNQEIEKLMVDGDDFFEKGYKILSKSLPVHPLESVELLQKYSNSRLLKGIENSDKVALNLKLKEEAKNIWFGDITMGYGLELSNFYTIKGNLANFSKKKKFYFLSNLNNTGDDSTGDINQLIRPYRSGEPSSIGDNQRLQTLNNISGGINDFKESRTNFNNAELLSLNAIYNLSNKVKLKTLGFLNTDEIQFFSNTIDNFNSSGFSFTNTEDVIISNNKLTAFGKIDITYDISERKMLESTTKFNYSNFKDNSDLNFNGLSTLQSLASNNNLFDYKIGYSDRFADKKVFLLTGRYIKESSPQNFTINRFLYQDLFPEISNANNISQISENQYQFFGVEGHLLEKKQNGNLLEFKLGNELRIDDLQSIFNIKNNDVLLENPDGFQNTLEYRTNDLYFKTKYLFKINKIGFIGKLDFHQLFNNLEFSENNKSQSVFFINPSLGLNWEINKSNELETSVSITTNNADVLSTSNNYSLTGFRFFSKGTGDFNQLNAFNYSFNYKVGDFSSRFFSGLSLNYMKNNDFFSTNTSYDPNFSLSEKILIKDREFLNAAAYSNFYFRKLKSTLKLSLGYSKSNFQNNINDTGLRIVKNQTNSYQIKLKSAFSGFFNYNVGTEWLSNSIEISTLNNKFTNNTSYLDLAFAFTDKLTLDVKTERYFFGNLQGVNTYYFLDVTAKYVLKKNKWTLFFDGRNLFDNNTFRTFSINDVGNTTTEYRLLPRILLLKLAYRF</sequence>
<evidence type="ECO:0000313" key="2">
    <source>
        <dbReference type="Proteomes" id="UP000198337"/>
    </source>
</evidence>
<dbReference type="Pfam" id="PF13715">
    <property type="entry name" value="CarbopepD_reg_2"/>
    <property type="match status" value="1"/>
</dbReference>
<dbReference type="EMBL" id="FZNV01000002">
    <property type="protein sequence ID" value="SNR42848.1"/>
    <property type="molecule type" value="Genomic_DNA"/>
</dbReference>
<comment type="caution">
    <text evidence="1">The sequence shown here is derived from an EMBL/GenBank/DDBJ whole genome shotgun (WGS) entry which is preliminary data.</text>
</comment>
<name>A0ABY1SFU4_9FLAO</name>
<accession>A0ABY1SFU4</accession>
<dbReference type="SUPFAM" id="SSF49464">
    <property type="entry name" value="Carboxypeptidase regulatory domain-like"/>
    <property type="match status" value="1"/>
</dbReference>
<dbReference type="SUPFAM" id="SSF56935">
    <property type="entry name" value="Porins"/>
    <property type="match status" value="1"/>
</dbReference>
<dbReference type="Proteomes" id="UP000198337">
    <property type="component" value="Unassembled WGS sequence"/>
</dbReference>
<dbReference type="Gene3D" id="2.60.40.1120">
    <property type="entry name" value="Carboxypeptidase-like, regulatory domain"/>
    <property type="match status" value="1"/>
</dbReference>
<gene>
    <name evidence="1" type="ORF">SAMN04488009_1624</name>
</gene>
<protein>
    <submittedName>
        <fullName evidence="1">Outer membrane protein beta-barrel family protein</fullName>
    </submittedName>
</protein>
<reference evidence="1 2" key="1">
    <citation type="submission" date="2017-06" db="EMBL/GenBank/DDBJ databases">
        <authorList>
            <person name="Varghese N."/>
            <person name="Submissions S."/>
        </authorList>
    </citation>
    <scope>NUCLEOTIDE SEQUENCE [LARGE SCALE GENOMIC DNA]</scope>
    <source>
        <strain evidence="1 2">DSM 19840</strain>
    </source>
</reference>
<organism evidence="1 2">
    <name type="scientific">Maribacter sedimenticola</name>
    <dbReference type="NCBI Taxonomy" id="228956"/>
    <lineage>
        <taxon>Bacteria</taxon>
        <taxon>Pseudomonadati</taxon>
        <taxon>Bacteroidota</taxon>
        <taxon>Flavobacteriia</taxon>
        <taxon>Flavobacteriales</taxon>
        <taxon>Flavobacteriaceae</taxon>
        <taxon>Maribacter</taxon>
    </lineage>
</organism>
<dbReference type="InterPro" id="IPR008969">
    <property type="entry name" value="CarboxyPept-like_regulatory"/>
</dbReference>